<dbReference type="EMBL" id="JAGSPA010000001">
    <property type="protein sequence ID" value="MBV7255939.1"/>
    <property type="molecule type" value="Genomic_DNA"/>
</dbReference>
<proteinExistence type="predicted"/>
<evidence type="ECO:0000313" key="4">
    <source>
        <dbReference type="Proteomes" id="UP000722336"/>
    </source>
</evidence>
<keyword evidence="2" id="KW-0732">Signal</keyword>
<evidence type="ECO:0008006" key="5">
    <source>
        <dbReference type="Google" id="ProtNLM"/>
    </source>
</evidence>
<evidence type="ECO:0000256" key="2">
    <source>
        <dbReference type="SAM" id="SignalP"/>
    </source>
</evidence>
<evidence type="ECO:0000256" key="1">
    <source>
        <dbReference type="SAM" id="MobiDB-lite"/>
    </source>
</evidence>
<sequence length="277" mass="29086">MKTILSFLTGCAAIAVASPAAAVIIDGALGYSFPYLRATHLSPNVSESIQHASILGGERDISIEVVTVDGPFIDVRAGGGPNRFGVNQHSWSLDQGGIANVTLQYDGLDNSAARGTGWSLNLAALGDNLFVPAATQFLLPFGEDGPVPWPLTLTLIDGNGHKASIMHDIGVATRFNPYTELNYSLADFLTMTPELNLSDIDVIEVSAEINSRSPATQWIYFGALEINGDPFPFVPGGPGDPGDPDPDPQAVPAPPALALLGLGLAIMAVRSGRRRQA</sequence>
<name>A0ABS6SBZ5_9SPHN</name>
<reference evidence="3 4" key="1">
    <citation type="submission" date="2021-04" db="EMBL/GenBank/DDBJ databases">
        <authorList>
            <person name="Pira H."/>
            <person name="Risdian C."/>
            <person name="Wink J."/>
        </authorList>
    </citation>
    <scope>NUCLEOTIDE SEQUENCE [LARGE SCALE GENOMIC DNA]</scope>
    <source>
        <strain evidence="3 4">WHA3</strain>
    </source>
</reference>
<comment type="caution">
    <text evidence="3">The sequence shown here is derived from an EMBL/GenBank/DDBJ whole genome shotgun (WGS) entry which is preliminary data.</text>
</comment>
<keyword evidence="4" id="KW-1185">Reference proteome</keyword>
<protein>
    <recommendedName>
        <fullName evidence="5">PEP-CTERM protein-sorting domain-containing protein</fullName>
    </recommendedName>
</protein>
<feature type="chain" id="PRO_5047252237" description="PEP-CTERM protein-sorting domain-containing protein" evidence="2">
    <location>
        <begin position="23"/>
        <end position="277"/>
    </location>
</feature>
<accession>A0ABS6SBZ5</accession>
<organism evidence="3 4">
    <name type="scientific">Pacificimonas pallii</name>
    <dbReference type="NCBI Taxonomy" id="2827236"/>
    <lineage>
        <taxon>Bacteria</taxon>
        <taxon>Pseudomonadati</taxon>
        <taxon>Pseudomonadota</taxon>
        <taxon>Alphaproteobacteria</taxon>
        <taxon>Sphingomonadales</taxon>
        <taxon>Sphingosinicellaceae</taxon>
        <taxon>Pacificimonas</taxon>
    </lineage>
</organism>
<gene>
    <name evidence="3" type="ORF">KCG44_03980</name>
</gene>
<dbReference type="RefSeq" id="WP_218444347.1">
    <property type="nucleotide sequence ID" value="NZ_JAGSPA010000001.1"/>
</dbReference>
<dbReference type="Proteomes" id="UP000722336">
    <property type="component" value="Unassembled WGS sequence"/>
</dbReference>
<evidence type="ECO:0000313" key="3">
    <source>
        <dbReference type="EMBL" id="MBV7255939.1"/>
    </source>
</evidence>
<feature type="signal peptide" evidence="2">
    <location>
        <begin position="1"/>
        <end position="22"/>
    </location>
</feature>
<feature type="region of interest" description="Disordered" evidence="1">
    <location>
        <begin position="232"/>
        <end position="252"/>
    </location>
</feature>